<proteinExistence type="predicted"/>
<accession>A0A2Z7BWV0</accession>
<dbReference type="OrthoDB" id="1751168at2759"/>
<dbReference type="EMBL" id="KV001692">
    <property type="protein sequence ID" value="KZV38864.1"/>
    <property type="molecule type" value="Genomic_DNA"/>
</dbReference>
<evidence type="ECO:0000313" key="1">
    <source>
        <dbReference type="EMBL" id="KZV38864.1"/>
    </source>
</evidence>
<organism evidence="1 2">
    <name type="scientific">Dorcoceras hygrometricum</name>
    <dbReference type="NCBI Taxonomy" id="472368"/>
    <lineage>
        <taxon>Eukaryota</taxon>
        <taxon>Viridiplantae</taxon>
        <taxon>Streptophyta</taxon>
        <taxon>Embryophyta</taxon>
        <taxon>Tracheophyta</taxon>
        <taxon>Spermatophyta</taxon>
        <taxon>Magnoliopsida</taxon>
        <taxon>eudicotyledons</taxon>
        <taxon>Gunneridae</taxon>
        <taxon>Pentapetalae</taxon>
        <taxon>asterids</taxon>
        <taxon>lamiids</taxon>
        <taxon>Lamiales</taxon>
        <taxon>Gesneriaceae</taxon>
        <taxon>Didymocarpoideae</taxon>
        <taxon>Trichosporeae</taxon>
        <taxon>Loxocarpinae</taxon>
        <taxon>Dorcoceras</taxon>
    </lineage>
</organism>
<reference evidence="1 2" key="1">
    <citation type="journal article" date="2015" name="Proc. Natl. Acad. Sci. U.S.A.">
        <title>The resurrection genome of Boea hygrometrica: A blueprint for survival of dehydration.</title>
        <authorList>
            <person name="Xiao L."/>
            <person name="Yang G."/>
            <person name="Zhang L."/>
            <person name="Yang X."/>
            <person name="Zhao S."/>
            <person name="Ji Z."/>
            <person name="Zhou Q."/>
            <person name="Hu M."/>
            <person name="Wang Y."/>
            <person name="Chen M."/>
            <person name="Xu Y."/>
            <person name="Jin H."/>
            <person name="Xiao X."/>
            <person name="Hu G."/>
            <person name="Bao F."/>
            <person name="Hu Y."/>
            <person name="Wan P."/>
            <person name="Li L."/>
            <person name="Deng X."/>
            <person name="Kuang T."/>
            <person name="Xiang C."/>
            <person name="Zhu J.K."/>
            <person name="Oliver M.J."/>
            <person name="He Y."/>
        </authorList>
    </citation>
    <scope>NUCLEOTIDE SEQUENCE [LARGE SCALE GENOMIC DNA]</scope>
    <source>
        <strain evidence="2">cv. XS01</strain>
    </source>
</reference>
<gene>
    <name evidence="1" type="ORF">F511_06922</name>
</gene>
<dbReference type="AlphaFoldDB" id="A0A2Z7BWV0"/>
<keyword evidence="2" id="KW-1185">Reference proteome</keyword>
<name>A0A2Z7BWV0_9LAMI</name>
<protein>
    <submittedName>
        <fullName evidence="1">Uncharacterized protein</fullName>
    </submittedName>
</protein>
<sequence>MVITKDMFTAAFGLPTEGKIGFLDIPKETVVEMRRRFSGSNVPFRAPSKKKEMKMEFRLLHDIVAKALCAKAGSFDVVTSEKFDLMVAISAGLKVNWAHKLYLLW</sequence>
<evidence type="ECO:0000313" key="2">
    <source>
        <dbReference type="Proteomes" id="UP000250235"/>
    </source>
</evidence>
<dbReference type="Proteomes" id="UP000250235">
    <property type="component" value="Unassembled WGS sequence"/>
</dbReference>